<name>A0A4V6A2I3_POPAL</name>
<evidence type="ECO:0000259" key="6">
    <source>
        <dbReference type="Pfam" id="PF00931"/>
    </source>
</evidence>
<dbReference type="SUPFAM" id="SSF52058">
    <property type="entry name" value="L domain-like"/>
    <property type="match status" value="1"/>
</dbReference>
<dbReference type="Gene3D" id="3.80.10.10">
    <property type="entry name" value="Ribonuclease Inhibitor"/>
    <property type="match status" value="1"/>
</dbReference>
<feature type="domain" description="NB-ARC" evidence="6">
    <location>
        <begin position="164"/>
        <end position="326"/>
    </location>
</feature>
<dbReference type="InterPro" id="IPR027417">
    <property type="entry name" value="P-loop_NTPase"/>
</dbReference>
<dbReference type="InterPro" id="IPR032675">
    <property type="entry name" value="LRR_dom_sf"/>
</dbReference>
<accession>A0A4V6A2I3</accession>
<proteinExistence type="inferred from homology"/>
<dbReference type="GO" id="GO:0006952">
    <property type="term" value="P:defense response"/>
    <property type="evidence" value="ECO:0007669"/>
    <property type="project" value="UniProtKB-KW"/>
</dbReference>
<evidence type="ECO:0000259" key="7">
    <source>
        <dbReference type="Pfam" id="PF23598"/>
    </source>
</evidence>
<feature type="domain" description="Disease resistance R13L4/SHOC-2-like LRR" evidence="7">
    <location>
        <begin position="551"/>
        <end position="687"/>
    </location>
</feature>
<dbReference type="InterPro" id="IPR050905">
    <property type="entry name" value="Plant_NBS-LRR"/>
</dbReference>
<comment type="similarity">
    <text evidence="1">Belongs to the disease resistance NB-LRR family.</text>
</comment>
<evidence type="ECO:0000256" key="2">
    <source>
        <dbReference type="ARBA" id="ARBA00022737"/>
    </source>
</evidence>
<sequence>MVLENIISIIDLVSHHTVVPIAREINYCFKYNHNFENLKREVKKLKSAQLRVQHLVDDARNNGEAILEDVLEWLSLAEKATEKVERTISEDEDGARKKCFIGLCPDLKARYQCSKKAKAETRFVASLLDERDGFSTVSHRAAPKGMEAISFRSYDAMPSRTPVLKEIMNALTTADVNMVGVYGMRGMGKTVLVKEAARQAIQEKLFNQVVFATITQTPDIKKIQGQIADQLFLKFDEESEWGRAGRLRQRLKQEQKILIILDDLWKSLDLEAVGIPLKDEHEGCKMLLTSRVYDVLSSGMDIQKNFPINALSEEETWEFFKKMAGDRIEHPDLQSLAMEVAKKCAGLPLAIVTVARALKNKNLSQWKNALRELKRPSPRNFAGVQEDVYAAIELSYNHLESKELKSTFLLCSRMGYNASTRDLLKYGMGLGLFSGFVTVEEARDRVQSLVHKLKTSGLLLENHCDWQFSMHDPVRDVALSIAFRDCHVFVGGDQFEPEWSAKNKLKKYKEIWLSSNIELLREMEYPQLNFLHVRSEDPFLEISSNICRGMHKLKVLVLTNMSLPSSLHFLKNLRTLCVHQSSLGEIADIGELKKLEILSFAKSNIKHLPRQIGQLTKLRMLDLSDCFELDVIPPNIFSNLSMLEELCMGNSFHHWATEGEDNASLVELDHLPHLTNVDIHVLDSHVMSKGMLSKRLERFRIFIGDVWDWDGVYQSLRTLKLRLNTSASHLEHGVLMLLKITQDLYLLELKGVNNVVSELDTEGFLQLRHLHLHNSTDIQYILTLAARFLLMSSLCWSLCFSTIWYPWRNFAMAFSQQGLSGN</sequence>
<dbReference type="InterPro" id="IPR055414">
    <property type="entry name" value="LRR_R13L4/SHOC2-like"/>
</dbReference>
<dbReference type="EMBL" id="RCHU01001072">
    <property type="protein sequence ID" value="TKR79255.1"/>
    <property type="molecule type" value="Genomic_DNA"/>
</dbReference>
<dbReference type="InterPro" id="IPR002182">
    <property type="entry name" value="NB-ARC"/>
</dbReference>
<dbReference type="Gene3D" id="3.40.50.300">
    <property type="entry name" value="P-loop containing nucleotide triphosphate hydrolases"/>
    <property type="match status" value="1"/>
</dbReference>
<dbReference type="SUPFAM" id="SSF52540">
    <property type="entry name" value="P-loop containing nucleoside triphosphate hydrolases"/>
    <property type="match status" value="1"/>
</dbReference>
<evidence type="ECO:0000256" key="5">
    <source>
        <dbReference type="ARBA" id="ARBA00022840"/>
    </source>
</evidence>
<dbReference type="Pfam" id="PF00931">
    <property type="entry name" value="NB-ARC"/>
    <property type="match status" value="1"/>
</dbReference>
<dbReference type="Pfam" id="PF23598">
    <property type="entry name" value="LRR_14"/>
    <property type="match status" value="1"/>
</dbReference>
<evidence type="ECO:0000256" key="3">
    <source>
        <dbReference type="ARBA" id="ARBA00022741"/>
    </source>
</evidence>
<evidence type="ECO:0000256" key="4">
    <source>
        <dbReference type="ARBA" id="ARBA00022821"/>
    </source>
</evidence>
<dbReference type="PANTHER" id="PTHR33463:SF198">
    <property type="entry name" value="RPP4C3"/>
    <property type="match status" value="1"/>
</dbReference>
<protein>
    <submittedName>
        <fullName evidence="8">Uncharacterized protein</fullName>
    </submittedName>
</protein>
<keyword evidence="4" id="KW-0611">Plant defense</keyword>
<dbReference type="GO" id="GO:0005524">
    <property type="term" value="F:ATP binding"/>
    <property type="evidence" value="ECO:0007669"/>
    <property type="project" value="UniProtKB-KW"/>
</dbReference>
<dbReference type="AlphaFoldDB" id="A0A4V6A2I3"/>
<evidence type="ECO:0000313" key="8">
    <source>
        <dbReference type="EMBL" id="TKR79255.1"/>
    </source>
</evidence>
<reference evidence="8" key="1">
    <citation type="submission" date="2018-10" db="EMBL/GenBank/DDBJ databases">
        <title>Population genomic analysis revealed the cold adaptation of white poplar.</title>
        <authorList>
            <person name="Liu Y.-J."/>
        </authorList>
    </citation>
    <scope>NUCLEOTIDE SEQUENCE [LARGE SCALE GENOMIC DNA]</scope>
    <source>
        <strain evidence="8">PAL-ZL1</strain>
    </source>
</reference>
<keyword evidence="5" id="KW-0067">ATP-binding</keyword>
<dbReference type="GO" id="GO:0043531">
    <property type="term" value="F:ADP binding"/>
    <property type="evidence" value="ECO:0007669"/>
    <property type="project" value="InterPro"/>
</dbReference>
<dbReference type="InterPro" id="IPR042197">
    <property type="entry name" value="Apaf_helical"/>
</dbReference>
<dbReference type="PANTHER" id="PTHR33463">
    <property type="entry name" value="NB-ARC DOMAIN-CONTAINING PROTEIN-RELATED"/>
    <property type="match status" value="1"/>
</dbReference>
<keyword evidence="2" id="KW-0677">Repeat</keyword>
<dbReference type="Gene3D" id="1.10.8.430">
    <property type="entry name" value="Helical domain of apoptotic protease-activating factors"/>
    <property type="match status" value="1"/>
</dbReference>
<organism evidence="8">
    <name type="scientific">Populus alba</name>
    <name type="common">White poplar</name>
    <dbReference type="NCBI Taxonomy" id="43335"/>
    <lineage>
        <taxon>Eukaryota</taxon>
        <taxon>Viridiplantae</taxon>
        <taxon>Streptophyta</taxon>
        <taxon>Embryophyta</taxon>
        <taxon>Tracheophyta</taxon>
        <taxon>Spermatophyta</taxon>
        <taxon>Magnoliopsida</taxon>
        <taxon>eudicotyledons</taxon>
        <taxon>Gunneridae</taxon>
        <taxon>Pentapetalae</taxon>
        <taxon>rosids</taxon>
        <taxon>fabids</taxon>
        <taxon>Malpighiales</taxon>
        <taxon>Salicaceae</taxon>
        <taxon>Saliceae</taxon>
        <taxon>Populus</taxon>
    </lineage>
</organism>
<dbReference type="PRINTS" id="PR00364">
    <property type="entry name" value="DISEASERSIST"/>
</dbReference>
<evidence type="ECO:0000256" key="1">
    <source>
        <dbReference type="ARBA" id="ARBA00008894"/>
    </source>
</evidence>
<comment type="caution">
    <text evidence="8">The sequence shown here is derived from an EMBL/GenBank/DDBJ whole genome shotgun (WGS) entry which is preliminary data.</text>
</comment>
<gene>
    <name evidence="8" type="ORF">D5086_0000273140</name>
</gene>
<keyword evidence="3" id="KW-0547">Nucleotide-binding</keyword>